<sequence>MRAQTRMTWARSLGGALALLFGCVESRPALAASCSVSSSGVSFGAYDPVDAADTRGTGMIRLSCDQSVNATVALNGGGASSLDHVMRNGTSELAYDLYVDAQRAGVWGDGTGGSQTVSFNGTIVDRSVYGAIRARQRVTAGSYTDVITLTVTY</sequence>
<dbReference type="SMART" id="SM00972">
    <property type="entry name" value="SCPU"/>
    <property type="match status" value="1"/>
</dbReference>
<organism evidence="3 4">
    <name type="scientific">Sphingomonas glacialis</name>
    <dbReference type="NCBI Taxonomy" id="658225"/>
    <lineage>
        <taxon>Bacteria</taxon>
        <taxon>Pseudomonadati</taxon>
        <taxon>Pseudomonadota</taxon>
        <taxon>Alphaproteobacteria</taxon>
        <taxon>Sphingomonadales</taxon>
        <taxon>Sphingomonadaceae</taxon>
        <taxon>Sphingomonas</taxon>
    </lineage>
</organism>
<dbReference type="EMBL" id="RCZC01000002">
    <property type="protein sequence ID" value="TPG54865.1"/>
    <property type="molecule type" value="Genomic_DNA"/>
</dbReference>
<name>A0A502FZA0_9SPHN</name>
<keyword evidence="1" id="KW-0732">Signal</keyword>
<dbReference type="OrthoDB" id="582666at2"/>
<proteinExistence type="predicted"/>
<evidence type="ECO:0000256" key="1">
    <source>
        <dbReference type="SAM" id="SignalP"/>
    </source>
</evidence>
<feature type="chain" id="PRO_5021189966" evidence="1">
    <location>
        <begin position="32"/>
        <end position="153"/>
    </location>
</feature>
<dbReference type="InterPro" id="IPR007893">
    <property type="entry name" value="Spore_coat_U/FanG"/>
</dbReference>
<dbReference type="Pfam" id="PF05229">
    <property type="entry name" value="SCPU"/>
    <property type="match status" value="1"/>
</dbReference>
<evidence type="ECO:0000313" key="3">
    <source>
        <dbReference type="EMBL" id="TPG54865.1"/>
    </source>
</evidence>
<accession>A0A502FZA0</accession>
<evidence type="ECO:0000259" key="2">
    <source>
        <dbReference type="Pfam" id="PF05229"/>
    </source>
</evidence>
<evidence type="ECO:0000313" key="4">
    <source>
        <dbReference type="Proteomes" id="UP000319931"/>
    </source>
</evidence>
<feature type="signal peptide" evidence="1">
    <location>
        <begin position="1"/>
        <end position="31"/>
    </location>
</feature>
<dbReference type="PANTHER" id="PTHR37089:SF3">
    <property type="entry name" value="EXPORTED PROTEIN"/>
    <property type="match status" value="1"/>
</dbReference>
<comment type="caution">
    <text evidence="3">The sequence shown here is derived from an EMBL/GenBank/DDBJ whole genome shotgun (WGS) entry which is preliminary data.</text>
</comment>
<feature type="domain" description="Spore coat protein U/FanG" evidence="2">
    <location>
        <begin position="23"/>
        <end position="150"/>
    </location>
</feature>
<keyword evidence="4" id="KW-1185">Reference proteome</keyword>
<dbReference type="AlphaFoldDB" id="A0A502FZA0"/>
<dbReference type="PROSITE" id="PS51257">
    <property type="entry name" value="PROKAR_LIPOPROTEIN"/>
    <property type="match status" value="1"/>
</dbReference>
<reference evidence="3 4" key="1">
    <citation type="journal article" date="2019" name="Environ. Microbiol.">
        <title>Species interactions and distinct microbial communities in high Arctic permafrost affected cryosols are associated with the CH4 and CO2 gas fluxes.</title>
        <authorList>
            <person name="Altshuler I."/>
            <person name="Hamel J."/>
            <person name="Turney S."/>
            <person name="Magnuson E."/>
            <person name="Levesque R."/>
            <person name="Greer C."/>
            <person name="Whyte L.G."/>
        </authorList>
    </citation>
    <scope>NUCLEOTIDE SEQUENCE [LARGE SCALE GENOMIC DNA]</scope>
    <source>
        <strain evidence="3 4">E6.1</strain>
    </source>
</reference>
<dbReference type="PANTHER" id="PTHR37089">
    <property type="entry name" value="PROTEIN U-RELATED"/>
    <property type="match status" value="1"/>
</dbReference>
<dbReference type="Proteomes" id="UP000319931">
    <property type="component" value="Unassembled WGS sequence"/>
</dbReference>
<gene>
    <name evidence="3" type="ORF">EAH76_09680</name>
</gene>
<dbReference type="InterPro" id="IPR053167">
    <property type="entry name" value="Spore_coat_component"/>
</dbReference>
<protein>
    <submittedName>
        <fullName evidence="3">SCPU domain-containing protein</fullName>
    </submittedName>
</protein>